<evidence type="ECO:0000256" key="4">
    <source>
        <dbReference type="ARBA" id="ARBA00022692"/>
    </source>
</evidence>
<comment type="caution">
    <text evidence="8">The sequence shown here is derived from an EMBL/GenBank/DDBJ whole genome shotgun (WGS) entry which is preliminary data.</text>
</comment>
<dbReference type="InterPro" id="IPR032808">
    <property type="entry name" value="DoxX"/>
</dbReference>
<keyword evidence="3" id="KW-1003">Cell membrane</keyword>
<comment type="similarity">
    <text evidence="2">Belongs to the DoxX family.</text>
</comment>
<dbReference type="RefSeq" id="WP_111543504.1">
    <property type="nucleotide sequence ID" value="NZ_MZXV01000013.1"/>
</dbReference>
<evidence type="ECO:0008006" key="10">
    <source>
        <dbReference type="Google" id="ProtNLM"/>
    </source>
</evidence>
<evidence type="ECO:0000256" key="1">
    <source>
        <dbReference type="ARBA" id="ARBA00004651"/>
    </source>
</evidence>
<keyword evidence="5 7" id="KW-1133">Transmembrane helix</keyword>
<organism evidence="8 9">
    <name type="scientific">Mesorhizobium kowhaii</name>
    <dbReference type="NCBI Taxonomy" id="1300272"/>
    <lineage>
        <taxon>Bacteria</taxon>
        <taxon>Pseudomonadati</taxon>
        <taxon>Pseudomonadota</taxon>
        <taxon>Alphaproteobacteria</taxon>
        <taxon>Hyphomicrobiales</taxon>
        <taxon>Phyllobacteriaceae</taxon>
        <taxon>Mesorhizobium</taxon>
    </lineage>
</organism>
<dbReference type="GO" id="GO:0005886">
    <property type="term" value="C:plasma membrane"/>
    <property type="evidence" value="ECO:0007669"/>
    <property type="project" value="UniProtKB-SubCell"/>
</dbReference>
<comment type="subcellular location">
    <subcellularLocation>
        <location evidence="1">Cell membrane</location>
        <topology evidence="1">Multi-pass membrane protein</topology>
    </subcellularLocation>
</comment>
<dbReference type="EMBL" id="MZXV01000013">
    <property type="protein sequence ID" value="PZV39764.1"/>
    <property type="molecule type" value="Genomic_DNA"/>
</dbReference>
<reference evidence="9" key="1">
    <citation type="submission" date="2017-03" db="EMBL/GenBank/DDBJ databases">
        <authorList>
            <person name="Safronova V.I."/>
            <person name="Sazanova A.L."/>
            <person name="Chirak E.R."/>
        </authorList>
    </citation>
    <scope>NUCLEOTIDE SEQUENCE [LARGE SCALE GENOMIC DNA]</scope>
    <source>
        <strain evidence="9">Ach-343</strain>
    </source>
</reference>
<proteinExistence type="inferred from homology"/>
<evidence type="ECO:0000313" key="9">
    <source>
        <dbReference type="Proteomes" id="UP000248616"/>
    </source>
</evidence>
<feature type="transmembrane region" description="Helical" evidence="7">
    <location>
        <begin position="23"/>
        <end position="45"/>
    </location>
</feature>
<feature type="transmembrane region" description="Helical" evidence="7">
    <location>
        <begin position="79"/>
        <end position="105"/>
    </location>
</feature>
<dbReference type="PANTHER" id="PTHR33452">
    <property type="entry name" value="OXIDOREDUCTASE CATD-RELATED"/>
    <property type="match status" value="1"/>
</dbReference>
<dbReference type="Proteomes" id="UP000248616">
    <property type="component" value="Unassembled WGS sequence"/>
</dbReference>
<sequence>MSSQITQSQITQSQITQSPWQTAALLIARLIFAAVFLMAVTFKFMGMGDTAGYIAAAGFPFPLFLAWCAALLEAALVLCFLTGAFFTPAALVAAAYVLFLGISFHGPSHWAGNQAEFGFFIDHFSFMAGLLFAAVHGPGRVLSLNLGWPGRA</sequence>
<name>A0A2W7CA01_9HYPH</name>
<dbReference type="OrthoDB" id="8099804at2"/>
<dbReference type="AlphaFoldDB" id="A0A2W7CA01"/>
<evidence type="ECO:0000256" key="5">
    <source>
        <dbReference type="ARBA" id="ARBA00022989"/>
    </source>
</evidence>
<feature type="transmembrane region" description="Helical" evidence="7">
    <location>
        <begin position="51"/>
        <end position="72"/>
    </location>
</feature>
<protein>
    <recommendedName>
        <fullName evidence="10">DoxX family protein</fullName>
    </recommendedName>
</protein>
<evidence type="ECO:0000256" key="7">
    <source>
        <dbReference type="SAM" id="Phobius"/>
    </source>
</evidence>
<keyword evidence="4 7" id="KW-0812">Transmembrane</keyword>
<dbReference type="InterPro" id="IPR051907">
    <property type="entry name" value="DoxX-like_oxidoreductase"/>
</dbReference>
<keyword evidence="6 7" id="KW-0472">Membrane</keyword>
<dbReference type="PANTHER" id="PTHR33452:SF1">
    <property type="entry name" value="INNER MEMBRANE PROTEIN YPHA-RELATED"/>
    <property type="match status" value="1"/>
</dbReference>
<gene>
    <name evidence="8" type="ORF">B5V02_07520</name>
</gene>
<evidence type="ECO:0000256" key="6">
    <source>
        <dbReference type="ARBA" id="ARBA00023136"/>
    </source>
</evidence>
<evidence type="ECO:0000313" key="8">
    <source>
        <dbReference type="EMBL" id="PZV39764.1"/>
    </source>
</evidence>
<dbReference type="Pfam" id="PF07681">
    <property type="entry name" value="DoxX"/>
    <property type="match status" value="1"/>
</dbReference>
<accession>A0A2W7CA01</accession>
<evidence type="ECO:0000256" key="3">
    <source>
        <dbReference type="ARBA" id="ARBA00022475"/>
    </source>
</evidence>
<keyword evidence="9" id="KW-1185">Reference proteome</keyword>
<evidence type="ECO:0000256" key="2">
    <source>
        <dbReference type="ARBA" id="ARBA00006679"/>
    </source>
</evidence>
<feature type="transmembrane region" description="Helical" evidence="7">
    <location>
        <begin position="117"/>
        <end position="135"/>
    </location>
</feature>